<protein>
    <submittedName>
        <fullName evidence="2">1940_t:CDS:1</fullName>
    </submittedName>
</protein>
<organism evidence="2 3">
    <name type="scientific">Paraglomus brasilianum</name>
    <dbReference type="NCBI Taxonomy" id="144538"/>
    <lineage>
        <taxon>Eukaryota</taxon>
        <taxon>Fungi</taxon>
        <taxon>Fungi incertae sedis</taxon>
        <taxon>Mucoromycota</taxon>
        <taxon>Glomeromycotina</taxon>
        <taxon>Glomeromycetes</taxon>
        <taxon>Paraglomerales</taxon>
        <taxon>Paraglomeraceae</taxon>
        <taxon>Paraglomus</taxon>
    </lineage>
</organism>
<dbReference type="Proteomes" id="UP000789739">
    <property type="component" value="Unassembled WGS sequence"/>
</dbReference>
<sequence>QPPYIESRNQTTSVTGENWSPYTTPTLTTKGKQPQTLSQPEIPLCQKSPESSDSGIEIPVNPDEAISTVYNPLSTDLSTLLGDKTWTNDEAYGIEGHMDMTMGGTIPIANPILNTTANWIKTHNAVRMFEEEEEFLVNEEFREGKEIEWNEDRWEEYRGKDLSWKERLRKEEDIVYGSRAELEERMKKDIQ</sequence>
<feature type="non-terminal residue" evidence="2">
    <location>
        <position position="1"/>
    </location>
</feature>
<feature type="region of interest" description="Disordered" evidence="1">
    <location>
        <begin position="1"/>
        <end position="54"/>
    </location>
</feature>
<feature type="non-terminal residue" evidence="2">
    <location>
        <position position="191"/>
    </location>
</feature>
<feature type="compositionally biased region" description="Polar residues" evidence="1">
    <location>
        <begin position="7"/>
        <end position="39"/>
    </location>
</feature>
<keyword evidence="3" id="KW-1185">Reference proteome</keyword>
<accession>A0A9N9HGD4</accession>
<proteinExistence type="predicted"/>
<evidence type="ECO:0000313" key="2">
    <source>
        <dbReference type="EMBL" id="CAG8678435.1"/>
    </source>
</evidence>
<evidence type="ECO:0000313" key="3">
    <source>
        <dbReference type="Proteomes" id="UP000789739"/>
    </source>
</evidence>
<dbReference type="AlphaFoldDB" id="A0A9N9HGD4"/>
<gene>
    <name evidence="2" type="ORF">PBRASI_LOCUS11672</name>
</gene>
<name>A0A9N9HGD4_9GLOM</name>
<reference evidence="2" key="1">
    <citation type="submission" date="2021-06" db="EMBL/GenBank/DDBJ databases">
        <authorList>
            <person name="Kallberg Y."/>
            <person name="Tangrot J."/>
            <person name="Rosling A."/>
        </authorList>
    </citation>
    <scope>NUCLEOTIDE SEQUENCE</scope>
    <source>
        <strain evidence="2">BR232B</strain>
    </source>
</reference>
<comment type="caution">
    <text evidence="2">The sequence shown here is derived from an EMBL/GenBank/DDBJ whole genome shotgun (WGS) entry which is preliminary data.</text>
</comment>
<dbReference type="EMBL" id="CAJVPI010006383">
    <property type="protein sequence ID" value="CAG8678435.1"/>
    <property type="molecule type" value="Genomic_DNA"/>
</dbReference>
<evidence type="ECO:0000256" key="1">
    <source>
        <dbReference type="SAM" id="MobiDB-lite"/>
    </source>
</evidence>